<accession>A0ACC0BW65</accession>
<keyword evidence="2" id="KW-1185">Reference proteome</keyword>
<protein>
    <submittedName>
        <fullName evidence="1">Uncharacterized protein</fullName>
    </submittedName>
</protein>
<name>A0ACC0BW65_CATRO</name>
<gene>
    <name evidence="1" type="ORF">M9H77_07804</name>
</gene>
<reference evidence="2" key="1">
    <citation type="journal article" date="2023" name="Nat. Plants">
        <title>Single-cell RNA sequencing provides a high-resolution roadmap for understanding the multicellular compartmentation of specialized metabolism.</title>
        <authorList>
            <person name="Sun S."/>
            <person name="Shen X."/>
            <person name="Li Y."/>
            <person name="Li Y."/>
            <person name="Wang S."/>
            <person name="Li R."/>
            <person name="Zhang H."/>
            <person name="Shen G."/>
            <person name="Guo B."/>
            <person name="Wei J."/>
            <person name="Xu J."/>
            <person name="St-Pierre B."/>
            <person name="Chen S."/>
            <person name="Sun C."/>
        </authorList>
    </citation>
    <scope>NUCLEOTIDE SEQUENCE [LARGE SCALE GENOMIC DNA]</scope>
</reference>
<proteinExistence type="predicted"/>
<evidence type="ECO:0000313" key="1">
    <source>
        <dbReference type="EMBL" id="KAI5676854.1"/>
    </source>
</evidence>
<dbReference type="Proteomes" id="UP001060085">
    <property type="component" value="Linkage Group LG02"/>
</dbReference>
<sequence length="118" mass="13427">MNPVIEDLAGKMEQGKTILDQSKKDERVEHVSNEGEDLESSKGKQEGIDKNKETRSENESDLRGLEYHLPFDESVCKWLILDCNGSLLAYAYVSCRNSICPSDSMLKMLLMAWIQRKS</sequence>
<dbReference type="EMBL" id="CM044702">
    <property type="protein sequence ID" value="KAI5676854.1"/>
    <property type="molecule type" value="Genomic_DNA"/>
</dbReference>
<evidence type="ECO:0000313" key="2">
    <source>
        <dbReference type="Proteomes" id="UP001060085"/>
    </source>
</evidence>
<organism evidence="1 2">
    <name type="scientific">Catharanthus roseus</name>
    <name type="common">Madagascar periwinkle</name>
    <name type="synonym">Vinca rosea</name>
    <dbReference type="NCBI Taxonomy" id="4058"/>
    <lineage>
        <taxon>Eukaryota</taxon>
        <taxon>Viridiplantae</taxon>
        <taxon>Streptophyta</taxon>
        <taxon>Embryophyta</taxon>
        <taxon>Tracheophyta</taxon>
        <taxon>Spermatophyta</taxon>
        <taxon>Magnoliopsida</taxon>
        <taxon>eudicotyledons</taxon>
        <taxon>Gunneridae</taxon>
        <taxon>Pentapetalae</taxon>
        <taxon>asterids</taxon>
        <taxon>lamiids</taxon>
        <taxon>Gentianales</taxon>
        <taxon>Apocynaceae</taxon>
        <taxon>Rauvolfioideae</taxon>
        <taxon>Vinceae</taxon>
        <taxon>Catharanthinae</taxon>
        <taxon>Catharanthus</taxon>
    </lineage>
</organism>
<comment type="caution">
    <text evidence="1">The sequence shown here is derived from an EMBL/GenBank/DDBJ whole genome shotgun (WGS) entry which is preliminary data.</text>
</comment>